<dbReference type="EMBL" id="FOCL01000002">
    <property type="protein sequence ID" value="SEN03357.1"/>
    <property type="molecule type" value="Genomic_DNA"/>
</dbReference>
<dbReference type="RefSeq" id="WP_143065103.1">
    <property type="nucleotide sequence ID" value="NZ_FOCL01000002.1"/>
</dbReference>
<sequence length="65" mass="7212">MKGKDKKHKQHKDIEDKDVLSQFDLIAGTSTFTLGEQTHVALETPEGKNNGAEPAAYQNQQKSQT</sequence>
<evidence type="ECO:0000313" key="2">
    <source>
        <dbReference type="EMBL" id="SEN03357.1"/>
    </source>
</evidence>
<dbReference type="OrthoDB" id="799965at2"/>
<protein>
    <submittedName>
        <fullName evidence="2">Uncharacterized protein</fullName>
    </submittedName>
</protein>
<organism evidence="2 3">
    <name type="scientific">Mucilaginibacter gossypiicola</name>
    <dbReference type="NCBI Taxonomy" id="551995"/>
    <lineage>
        <taxon>Bacteria</taxon>
        <taxon>Pseudomonadati</taxon>
        <taxon>Bacteroidota</taxon>
        <taxon>Sphingobacteriia</taxon>
        <taxon>Sphingobacteriales</taxon>
        <taxon>Sphingobacteriaceae</taxon>
        <taxon>Mucilaginibacter</taxon>
    </lineage>
</organism>
<name>A0A1H8DA40_9SPHI</name>
<evidence type="ECO:0000256" key="1">
    <source>
        <dbReference type="SAM" id="MobiDB-lite"/>
    </source>
</evidence>
<feature type="region of interest" description="Disordered" evidence="1">
    <location>
        <begin position="41"/>
        <end position="65"/>
    </location>
</feature>
<keyword evidence="3" id="KW-1185">Reference proteome</keyword>
<evidence type="ECO:0000313" key="3">
    <source>
        <dbReference type="Proteomes" id="UP000198942"/>
    </source>
</evidence>
<dbReference type="Proteomes" id="UP000198942">
    <property type="component" value="Unassembled WGS sequence"/>
</dbReference>
<proteinExistence type="predicted"/>
<reference evidence="3" key="1">
    <citation type="submission" date="2016-10" db="EMBL/GenBank/DDBJ databases">
        <authorList>
            <person name="Varghese N."/>
            <person name="Submissions S."/>
        </authorList>
    </citation>
    <scope>NUCLEOTIDE SEQUENCE [LARGE SCALE GENOMIC DNA]</scope>
    <source>
        <strain evidence="3">Gh-48</strain>
    </source>
</reference>
<dbReference type="AlphaFoldDB" id="A0A1H8DA40"/>
<accession>A0A1H8DA40</accession>
<gene>
    <name evidence="2" type="ORF">SAMN05192574_102245</name>
</gene>
<dbReference type="STRING" id="551995.SAMN05192574_102245"/>